<dbReference type="AlphaFoldDB" id="A0A5C5WRV7"/>
<feature type="domain" description="Pyrrolo-quinoline quinone repeat" evidence="2">
    <location>
        <begin position="310"/>
        <end position="387"/>
    </location>
</feature>
<dbReference type="SMART" id="SM00564">
    <property type="entry name" value="PQQ"/>
    <property type="match status" value="5"/>
</dbReference>
<feature type="signal peptide" evidence="1">
    <location>
        <begin position="1"/>
        <end position="21"/>
    </location>
</feature>
<name>A0A5C5WRV7_9BACT</name>
<evidence type="ECO:0000313" key="3">
    <source>
        <dbReference type="EMBL" id="TWT52813.1"/>
    </source>
</evidence>
<dbReference type="Pfam" id="PF13360">
    <property type="entry name" value="PQQ_2"/>
    <property type="match status" value="2"/>
</dbReference>
<dbReference type="Gene3D" id="2.130.10.10">
    <property type="entry name" value="YVTN repeat-like/Quinoprotein amine dehydrogenase"/>
    <property type="match status" value="2"/>
</dbReference>
<reference evidence="3 4" key="1">
    <citation type="submission" date="2019-02" db="EMBL/GenBank/DDBJ databases">
        <title>Deep-cultivation of Planctomycetes and their phenomic and genomic characterization uncovers novel biology.</title>
        <authorList>
            <person name="Wiegand S."/>
            <person name="Jogler M."/>
            <person name="Boedeker C."/>
            <person name="Pinto D."/>
            <person name="Vollmers J."/>
            <person name="Rivas-Marin E."/>
            <person name="Kohn T."/>
            <person name="Peeters S.H."/>
            <person name="Heuer A."/>
            <person name="Rast P."/>
            <person name="Oberbeckmann S."/>
            <person name="Bunk B."/>
            <person name="Jeske O."/>
            <person name="Meyerdierks A."/>
            <person name="Storesund J.E."/>
            <person name="Kallscheuer N."/>
            <person name="Luecker S."/>
            <person name="Lage O.M."/>
            <person name="Pohl T."/>
            <person name="Merkel B.J."/>
            <person name="Hornburger P."/>
            <person name="Mueller R.-W."/>
            <person name="Bruemmer F."/>
            <person name="Labrenz M."/>
            <person name="Spormann A.M."/>
            <person name="Op Den Camp H."/>
            <person name="Overmann J."/>
            <person name="Amann R."/>
            <person name="Jetten M.S.M."/>
            <person name="Mascher T."/>
            <person name="Medema M.H."/>
            <person name="Devos D.P."/>
            <person name="Kaster A.-K."/>
            <person name="Ovreas L."/>
            <person name="Rohde M."/>
            <person name="Galperin M.Y."/>
            <person name="Jogler C."/>
        </authorList>
    </citation>
    <scope>NUCLEOTIDE SEQUENCE [LARGE SCALE GENOMIC DNA]</scope>
    <source>
        <strain evidence="3 4">Pla22</strain>
    </source>
</reference>
<dbReference type="EMBL" id="SJPI01000001">
    <property type="protein sequence ID" value="TWT52813.1"/>
    <property type="molecule type" value="Genomic_DNA"/>
</dbReference>
<dbReference type="InterPro" id="IPR015943">
    <property type="entry name" value="WD40/YVTN_repeat-like_dom_sf"/>
</dbReference>
<proteinExistence type="predicted"/>
<dbReference type="PANTHER" id="PTHR34512">
    <property type="entry name" value="CELL SURFACE PROTEIN"/>
    <property type="match status" value="1"/>
</dbReference>
<dbReference type="PANTHER" id="PTHR34512:SF30">
    <property type="entry name" value="OUTER MEMBRANE PROTEIN ASSEMBLY FACTOR BAMB"/>
    <property type="match status" value="1"/>
</dbReference>
<protein>
    <submittedName>
        <fullName evidence="3">Outer membrane biogenesis protein BamB</fullName>
    </submittedName>
</protein>
<evidence type="ECO:0000313" key="4">
    <source>
        <dbReference type="Proteomes" id="UP000316598"/>
    </source>
</evidence>
<organism evidence="3 4">
    <name type="scientific">Rubripirellula amarantea</name>
    <dbReference type="NCBI Taxonomy" id="2527999"/>
    <lineage>
        <taxon>Bacteria</taxon>
        <taxon>Pseudomonadati</taxon>
        <taxon>Planctomycetota</taxon>
        <taxon>Planctomycetia</taxon>
        <taxon>Pirellulales</taxon>
        <taxon>Pirellulaceae</taxon>
        <taxon>Rubripirellula</taxon>
    </lineage>
</organism>
<comment type="caution">
    <text evidence="3">The sequence shown here is derived from an EMBL/GenBank/DDBJ whole genome shotgun (WGS) entry which is preliminary data.</text>
</comment>
<dbReference type="OrthoDB" id="244732at2"/>
<dbReference type="SUPFAM" id="SSF50998">
    <property type="entry name" value="Quinoprotein alcohol dehydrogenase-like"/>
    <property type="match status" value="1"/>
</dbReference>
<dbReference type="InterPro" id="IPR018391">
    <property type="entry name" value="PQQ_b-propeller_rpt"/>
</dbReference>
<dbReference type="InterPro" id="IPR011047">
    <property type="entry name" value="Quinoprotein_ADH-like_sf"/>
</dbReference>
<dbReference type="Proteomes" id="UP000316598">
    <property type="component" value="Unassembled WGS sequence"/>
</dbReference>
<dbReference type="RefSeq" id="WP_146513131.1">
    <property type="nucleotide sequence ID" value="NZ_SJPI01000001.1"/>
</dbReference>
<gene>
    <name evidence="3" type="ORF">Pla22_04410</name>
</gene>
<keyword evidence="1" id="KW-0732">Signal</keyword>
<evidence type="ECO:0000259" key="2">
    <source>
        <dbReference type="Pfam" id="PF13360"/>
    </source>
</evidence>
<feature type="chain" id="PRO_5023050722" evidence="1">
    <location>
        <begin position="22"/>
        <end position="426"/>
    </location>
</feature>
<feature type="domain" description="Pyrrolo-quinoline quinone repeat" evidence="2">
    <location>
        <begin position="103"/>
        <end position="219"/>
    </location>
</feature>
<keyword evidence="4" id="KW-1185">Reference proteome</keyword>
<sequence precursor="true">MPLKLLSTFWMVLVLCSATMAEDWTYFRGPTGLAVSDATDVPTDVSPTNGVVWKSDLPGKAWSSPVVRGNRIYVTTAVPVGEEVVSVEEKFSKQTTNPYSLRAMCLDLATGQVIWDQETSQVPAGVSIHPKNSHASGTPIVTDDRLFVHFGAYGTAALDLDGNVLWQRTVEYAPVHGSGGSPILWNDQLIFNCDGGDQAFVVSLDSATGSEQWRTPRDDQGERTFSFSTPVVINTGRRHTLVSAASHAAYGYDPKTGKQLWKVRYPNKWSVVPQPIFAGGMIFVCTGYEGPAELLAIKPGGEGDVTESHVVWREDKFVPYNPTPAVHDGKLFMVSDNGIASCRDVATGELHWKQRLGDNYSASPIIVEDRVYFLSEEGKVTVIDAATEFREVAQSEMDARCLASMVPIDSGLLLRTEQSLYRFARK</sequence>
<dbReference type="InterPro" id="IPR002372">
    <property type="entry name" value="PQQ_rpt_dom"/>
</dbReference>
<evidence type="ECO:0000256" key="1">
    <source>
        <dbReference type="SAM" id="SignalP"/>
    </source>
</evidence>
<accession>A0A5C5WRV7</accession>